<proteinExistence type="predicted"/>
<dbReference type="PANTHER" id="PTHR34107:SF4">
    <property type="entry name" value="SLL1222 PROTEIN"/>
    <property type="match status" value="1"/>
</dbReference>
<evidence type="ECO:0000313" key="3">
    <source>
        <dbReference type="Proteomes" id="UP000510621"/>
    </source>
</evidence>
<gene>
    <name evidence="2" type="ORF">HZT40_14045</name>
</gene>
<feature type="domain" description="Putative restriction endonuclease" evidence="1">
    <location>
        <begin position="13"/>
        <end position="153"/>
    </location>
</feature>
<dbReference type="InterPro" id="IPR011335">
    <property type="entry name" value="Restrct_endonuc-II-like"/>
</dbReference>
<dbReference type="EMBL" id="CP059265">
    <property type="protein sequence ID" value="QLQ34230.1"/>
    <property type="molecule type" value="Genomic_DNA"/>
</dbReference>
<keyword evidence="3" id="KW-1185">Reference proteome</keyword>
<dbReference type="KEGG" id="this:HZT40_14045"/>
<dbReference type="InterPro" id="IPR008538">
    <property type="entry name" value="Uma2"/>
</dbReference>
<protein>
    <submittedName>
        <fullName evidence="2">Uma2 family endonuclease</fullName>
    </submittedName>
</protein>
<name>A0A7L6AYE7_9GAMM</name>
<dbReference type="CDD" id="cd06260">
    <property type="entry name" value="DUF820-like"/>
    <property type="match status" value="1"/>
</dbReference>
<evidence type="ECO:0000259" key="1">
    <source>
        <dbReference type="Pfam" id="PF05685"/>
    </source>
</evidence>
<accession>A0A7L6AYE7</accession>
<dbReference type="Proteomes" id="UP000510621">
    <property type="component" value="Chromosome"/>
</dbReference>
<keyword evidence="2" id="KW-0540">Nuclease</keyword>
<dbReference type="AlphaFoldDB" id="A0A7L6AYE7"/>
<organism evidence="2 3">
    <name type="scientific">Candidatus Thiothrix singaporensis</name>
    <dbReference type="NCBI Taxonomy" id="2799669"/>
    <lineage>
        <taxon>Bacteria</taxon>
        <taxon>Pseudomonadati</taxon>
        <taxon>Pseudomonadota</taxon>
        <taxon>Gammaproteobacteria</taxon>
        <taxon>Thiotrichales</taxon>
        <taxon>Thiotrichaceae</taxon>
        <taxon>Thiothrix</taxon>
    </lineage>
</organism>
<evidence type="ECO:0000313" key="2">
    <source>
        <dbReference type="EMBL" id="QLQ34230.1"/>
    </source>
</evidence>
<dbReference type="GO" id="GO:0004519">
    <property type="term" value="F:endonuclease activity"/>
    <property type="evidence" value="ECO:0007669"/>
    <property type="project" value="UniProtKB-KW"/>
</dbReference>
<reference evidence="2" key="1">
    <citation type="submission" date="2020-06" db="EMBL/GenBank/DDBJ databases">
        <title>Analysis procedures for assessing recovery of high quality, complete, closed genomes from Nanopore long read metagenome sequencing.</title>
        <authorList>
            <person name="Bessarab I."/>
            <person name="Arumugam K."/>
            <person name="Haryono M."/>
            <person name="Liu X."/>
            <person name="Roy S."/>
            <person name="Zuniga-Montanez R.E."/>
            <person name="Qiu G."/>
            <person name="Drautz-Moses D.I."/>
            <person name="Law Y.Y."/>
            <person name="Wuertz S."/>
            <person name="Lauro F.M."/>
            <person name="Huson D.H."/>
            <person name="Williams R.B."/>
        </authorList>
    </citation>
    <scope>NUCLEOTIDE SEQUENCE [LARGE SCALE GENOMIC DNA]</scope>
    <source>
        <strain evidence="2">SSD2</strain>
    </source>
</reference>
<dbReference type="Gene3D" id="3.90.1570.10">
    <property type="entry name" value="tt1808, chain A"/>
    <property type="match status" value="1"/>
</dbReference>
<keyword evidence="2" id="KW-0378">Hydrolase</keyword>
<dbReference type="Pfam" id="PF05685">
    <property type="entry name" value="Uma2"/>
    <property type="match status" value="1"/>
</dbReference>
<dbReference type="InterPro" id="IPR012296">
    <property type="entry name" value="Nuclease_put_TT1808"/>
</dbReference>
<sequence>MEALQLKTVADLLNAADERTELVNGELIKRPMARPEHAMVQSGLSDEVQPFKRKSGVGGWWIMTEISVRYHEHHCPTHDLAGWRKEHAPARPSGMMALLPDWVCEITSPGHERKDLFTNFMALQRHQVPYYWVISPEDHTLIAYQLVGEHYHVVFSAECGQPEHFRGMRIPPFAAGEIDLGYVFWGSRQNPLVSNGGLKFSKLLKFCALDH</sequence>
<dbReference type="SUPFAM" id="SSF52980">
    <property type="entry name" value="Restriction endonuclease-like"/>
    <property type="match status" value="1"/>
</dbReference>
<keyword evidence="2" id="KW-0255">Endonuclease</keyword>
<dbReference type="PANTHER" id="PTHR34107">
    <property type="entry name" value="SLL0198 PROTEIN-RELATED"/>
    <property type="match status" value="1"/>
</dbReference>